<evidence type="ECO:0000313" key="2">
    <source>
        <dbReference type="Proteomes" id="UP000824533"/>
    </source>
</evidence>
<proteinExistence type="predicted"/>
<organism evidence="1 2">
    <name type="scientific">Dendrolimus kikuchii</name>
    <dbReference type="NCBI Taxonomy" id="765133"/>
    <lineage>
        <taxon>Eukaryota</taxon>
        <taxon>Metazoa</taxon>
        <taxon>Ecdysozoa</taxon>
        <taxon>Arthropoda</taxon>
        <taxon>Hexapoda</taxon>
        <taxon>Insecta</taxon>
        <taxon>Pterygota</taxon>
        <taxon>Neoptera</taxon>
        <taxon>Endopterygota</taxon>
        <taxon>Lepidoptera</taxon>
        <taxon>Glossata</taxon>
        <taxon>Ditrysia</taxon>
        <taxon>Bombycoidea</taxon>
        <taxon>Lasiocampidae</taxon>
        <taxon>Dendrolimus</taxon>
    </lineage>
</organism>
<evidence type="ECO:0000313" key="1">
    <source>
        <dbReference type="EMBL" id="KAJ0174066.1"/>
    </source>
</evidence>
<gene>
    <name evidence="1" type="ORF">K1T71_010212</name>
</gene>
<accession>A0ACC1CRB0</accession>
<reference evidence="1 2" key="1">
    <citation type="journal article" date="2021" name="Front. Genet.">
        <title>Chromosome-Level Genome Assembly Reveals Significant Gene Expansion in the Toll and IMD Signaling Pathways of Dendrolimus kikuchii.</title>
        <authorList>
            <person name="Zhou J."/>
            <person name="Wu P."/>
            <person name="Xiong Z."/>
            <person name="Liu N."/>
            <person name="Zhao N."/>
            <person name="Ji M."/>
            <person name="Qiu Y."/>
            <person name="Yang B."/>
        </authorList>
    </citation>
    <scope>NUCLEOTIDE SEQUENCE [LARGE SCALE GENOMIC DNA]</scope>
    <source>
        <strain evidence="1">Ann1</strain>
    </source>
</reference>
<keyword evidence="2" id="KW-1185">Reference proteome</keyword>
<comment type="caution">
    <text evidence="1">The sequence shown here is derived from an EMBL/GenBank/DDBJ whole genome shotgun (WGS) entry which is preliminary data.</text>
</comment>
<sequence length="136" mass="15051">MSRSCVVLRRNISSNMKFVVVMVVIAVAAARPGNPYEKFDNLDVDEVLGNSKLTTSLLKCMVDDGRCSPEGTDLKNLAPGAVQNKCANCTAEQKTKAAKFMRAAKKDYTELFNKLVKIHDPNNEHTAELDEFLTQN</sequence>
<protein>
    <submittedName>
        <fullName evidence="1">Uncharacterized protein</fullName>
    </submittedName>
</protein>
<dbReference type="EMBL" id="CM034404">
    <property type="protein sequence ID" value="KAJ0174066.1"/>
    <property type="molecule type" value="Genomic_DNA"/>
</dbReference>
<name>A0ACC1CRB0_9NEOP</name>
<dbReference type="Proteomes" id="UP000824533">
    <property type="component" value="Linkage Group LG18"/>
</dbReference>